<comment type="cofactor">
    <cofactor evidence="12">
        <name>Zn(2+)</name>
        <dbReference type="ChEBI" id="CHEBI:29105"/>
    </cofactor>
    <text evidence="12">Binds 2 zinc ions per subunit.</text>
</comment>
<keyword evidence="2 12" id="KW-0235">DNA replication</keyword>
<comment type="subunit">
    <text evidence="12">Component of the replication restart primosome.</text>
</comment>
<evidence type="ECO:0000256" key="4">
    <source>
        <dbReference type="ARBA" id="ARBA00022741"/>
    </source>
</evidence>
<dbReference type="EMBL" id="DVOL01000038">
    <property type="protein sequence ID" value="HIV10622.1"/>
    <property type="molecule type" value="Genomic_DNA"/>
</dbReference>
<feature type="domain" description="Helicase ATP-binding" evidence="13">
    <location>
        <begin position="290"/>
        <end position="456"/>
    </location>
</feature>
<evidence type="ECO:0000256" key="3">
    <source>
        <dbReference type="ARBA" id="ARBA00022723"/>
    </source>
</evidence>
<dbReference type="GO" id="GO:0003677">
    <property type="term" value="F:DNA binding"/>
    <property type="evidence" value="ECO:0007669"/>
    <property type="project" value="UniProtKB-UniRule"/>
</dbReference>
<comment type="similarity">
    <text evidence="12">Belongs to the helicase family. PriA subfamily.</text>
</comment>
<feature type="binding site" evidence="12">
    <location>
        <position position="561"/>
    </location>
    <ligand>
        <name>Zn(2+)</name>
        <dbReference type="ChEBI" id="CHEBI:29105"/>
        <label>1</label>
    </ligand>
</feature>
<feature type="binding site" evidence="12">
    <location>
        <position position="518"/>
    </location>
    <ligand>
        <name>Zn(2+)</name>
        <dbReference type="ChEBI" id="CHEBI:29105"/>
        <label>1</label>
    </ligand>
</feature>
<dbReference type="AlphaFoldDB" id="A0A9D1NPX5"/>
<evidence type="ECO:0000313" key="14">
    <source>
        <dbReference type="EMBL" id="HIV10622.1"/>
    </source>
</evidence>
<evidence type="ECO:0000256" key="10">
    <source>
        <dbReference type="ARBA" id="ARBA00023235"/>
    </source>
</evidence>
<keyword evidence="4 12" id="KW-0547">Nucleotide-binding</keyword>
<dbReference type="InterPro" id="IPR001650">
    <property type="entry name" value="Helicase_C-like"/>
</dbReference>
<comment type="catalytic activity">
    <reaction evidence="12">
        <text>Couples ATP hydrolysis with the unwinding of duplex DNA by translocating in the 3'-5' direction.</text>
        <dbReference type="EC" id="5.6.2.4"/>
    </reaction>
</comment>
<dbReference type="InterPro" id="IPR011545">
    <property type="entry name" value="DEAD/DEAH_box_helicase_dom"/>
</dbReference>
<dbReference type="Pfam" id="PF17764">
    <property type="entry name" value="PriA_3primeBD"/>
    <property type="match status" value="1"/>
</dbReference>
<dbReference type="SMART" id="SM00490">
    <property type="entry name" value="HELICc"/>
    <property type="match status" value="1"/>
</dbReference>
<dbReference type="InterPro" id="IPR027417">
    <property type="entry name" value="P-loop_NTPase"/>
</dbReference>
<dbReference type="FunFam" id="3.40.50.300:FF:000489">
    <property type="entry name" value="Primosome assembly protein PriA"/>
    <property type="match status" value="1"/>
</dbReference>
<keyword evidence="1 12" id="KW-0639">Primosome</keyword>
<protein>
    <recommendedName>
        <fullName evidence="12">Replication restart protein PriA</fullName>
    </recommendedName>
    <alternativeName>
        <fullName evidence="12">ATP-dependent DNA helicase PriA</fullName>
        <ecNumber evidence="12">5.6.2.4</ecNumber>
    </alternativeName>
    <alternativeName>
        <fullName evidence="12">DNA 3'-5' helicase PriA</fullName>
    </alternativeName>
</protein>
<evidence type="ECO:0000259" key="13">
    <source>
        <dbReference type="PROSITE" id="PS51192"/>
    </source>
</evidence>
<evidence type="ECO:0000256" key="6">
    <source>
        <dbReference type="ARBA" id="ARBA00022806"/>
    </source>
</evidence>
<sequence length="815" mass="91857">MSYGVDHLAKLAVFGAAYAFDLEYTYKYPDALLGILKPGMRVLAPFGRSNEKRICLVTQLLGDDSPKEGIKPILSLVDREPLLSEELLELVRWLKERTFCTFYEAYRTVVPAGYSVEKKSSYRLSNHRPDVELEPQEQLLYEALLQASGQREIDALLDCSSSPGKREVVDSLVEKGIIEEESSFKRRVSDETIRMVRLAEDYMQPEKKASSQKQRAVVEFLEENETASVKELCYYLTITTTIVTNMIKKGILKEYRYEALRVPKRELCEPLQKPVLTDEQSEVFKGLSLMADENKPSGALLHGVTGSGKTAVFISLISHVLDMGKTALMLVPEIALTPQTVRRFMSAFKEDIAVLHSGLSLGRRMDEFKRIRRGGVRIVIGTRSAVFAPLENIGVIILDEEGEQSYRSDRSPRYHAREVAKKRCAAHNALLLMASATPSLETYHLAVIGRYRLFELSHRYGGNRLPQVVVADMITEAESGNDGIFCLDMVRRIREEMEKGNKSILLLNRRGYNTTVTCLGCKSALKCPKCLLPLTYHKSNGKLMCHYCGYYESYTGLCPSCGSDKLRLVGLGTQRLEEELASSFPNARVLRMDADTTGSRYAYEEGFAAFEKGEYDIMIGTQMIAKGLDFPRVTTVGVISLDSSLFAGDYKSYERTFSLLTQVCGRGGRDSEEAVAYIQTFLPEHHIITLASRQDYRSFYEGEIALRRELIYPPFCDICRLVVSSELERDALAGANELISMMKERLSKLKPSFPLLVLGPAKQGLGRINGRYRYCLTLKCKNCRELREFISELLIEGSKKRSLAKLRIYADMNGI</sequence>
<dbReference type="InterPro" id="IPR041222">
    <property type="entry name" value="PriA_3primeBD"/>
</dbReference>
<dbReference type="GO" id="GO:0043138">
    <property type="term" value="F:3'-5' DNA helicase activity"/>
    <property type="evidence" value="ECO:0007669"/>
    <property type="project" value="UniProtKB-EC"/>
</dbReference>
<comment type="catalytic activity">
    <reaction evidence="11 12">
        <text>ATP + H2O = ADP + phosphate + H(+)</text>
        <dbReference type="Rhea" id="RHEA:13065"/>
        <dbReference type="ChEBI" id="CHEBI:15377"/>
        <dbReference type="ChEBI" id="CHEBI:15378"/>
        <dbReference type="ChEBI" id="CHEBI:30616"/>
        <dbReference type="ChEBI" id="CHEBI:43474"/>
        <dbReference type="ChEBI" id="CHEBI:456216"/>
        <dbReference type="EC" id="5.6.2.4"/>
    </reaction>
</comment>
<dbReference type="Gene3D" id="3.40.50.300">
    <property type="entry name" value="P-loop containing nucleotide triphosphate hydrolases"/>
    <property type="match status" value="2"/>
</dbReference>
<evidence type="ECO:0000256" key="5">
    <source>
        <dbReference type="ARBA" id="ARBA00022801"/>
    </source>
</evidence>
<dbReference type="InterPro" id="IPR041236">
    <property type="entry name" value="PriA_C"/>
</dbReference>
<dbReference type="InterPro" id="IPR042115">
    <property type="entry name" value="PriA_3primeBD_sf"/>
</dbReference>
<feature type="binding site" evidence="12">
    <location>
        <position position="527"/>
    </location>
    <ligand>
        <name>Zn(2+)</name>
        <dbReference type="ChEBI" id="CHEBI:29105"/>
        <label>2</label>
    </ligand>
</feature>
<evidence type="ECO:0000256" key="1">
    <source>
        <dbReference type="ARBA" id="ARBA00022515"/>
    </source>
</evidence>
<feature type="binding site" evidence="12">
    <location>
        <position position="521"/>
    </location>
    <ligand>
        <name>Zn(2+)</name>
        <dbReference type="ChEBI" id="CHEBI:29105"/>
        <label>1</label>
    </ligand>
</feature>
<dbReference type="GO" id="GO:0006310">
    <property type="term" value="P:DNA recombination"/>
    <property type="evidence" value="ECO:0007669"/>
    <property type="project" value="InterPro"/>
</dbReference>
<evidence type="ECO:0000256" key="11">
    <source>
        <dbReference type="ARBA" id="ARBA00048988"/>
    </source>
</evidence>
<dbReference type="GO" id="GO:1990077">
    <property type="term" value="C:primosome complex"/>
    <property type="evidence" value="ECO:0007669"/>
    <property type="project" value="UniProtKB-UniRule"/>
</dbReference>
<dbReference type="InterPro" id="IPR040498">
    <property type="entry name" value="PriA_CRR"/>
</dbReference>
<keyword evidence="7 12" id="KW-0862">Zinc</keyword>
<evidence type="ECO:0000256" key="8">
    <source>
        <dbReference type="ARBA" id="ARBA00022840"/>
    </source>
</evidence>
<feature type="binding site" evidence="12">
    <location>
        <position position="558"/>
    </location>
    <ligand>
        <name>Zn(2+)</name>
        <dbReference type="ChEBI" id="CHEBI:29105"/>
        <label>1</label>
    </ligand>
</feature>
<evidence type="ECO:0000256" key="2">
    <source>
        <dbReference type="ARBA" id="ARBA00022705"/>
    </source>
</evidence>
<dbReference type="InterPro" id="IPR014001">
    <property type="entry name" value="Helicase_ATP-bd"/>
</dbReference>
<comment type="function">
    <text evidence="12">Initiates the restart of stalled replication forks, which reloads the replicative helicase on sites other than the origin of replication. Recognizes and binds to abandoned replication forks and remodels them to uncover a helicase loading site. Promotes assembly of the primosome at these replication forks.</text>
</comment>
<keyword evidence="3 12" id="KW-0479">Metal-binding</keyword>
<dbReference type="EC" id="5.6.2.4" evidence="12"/>
<comment type="caution">
    <text evidence="14">The sequence shown here is derived from an EMBL/GenBank/DDBJ whole genome shotgun (WGS) entry which is preliminary data.</text>
</comment>
<reference evidence="14" key="2">
    <citation type="journal article" date="2021" name="PeerJ">
        <title>Extensive microbial diversity within the chicken gut microbiome revealed by metagenomics and culture.</title>
        <authorList>
            <person name="Gilroy R."/>
            <person name="Ravi A."/>
            <person name="Getino M."/>
            <person name="Pursley I."/>
            <person name="Horton D.L."/>
            <person name="Alikhan N.F."/>
            <person name="Baker D."/>
            <person name="Gharbi K."/>
            <person name="Hall N."/>
            <person name="Watson M."/>
            <person name="Adriaenssens E.M."/>
            <person name="Foster-Nyarko E."/>
            <person name="Jarju S."/>
            <person name="Secka A."/>
            <person name="Antonio M."/>
            <person name="Oren A."/>
            <person name="Chaudhuri R.R."/>
            <person name="La Ragione R."/>
            <person name="Hildebrand F."/>
            <person name="Pallen M.J."/>
        </authorList>
    </citation>
    <scope>NUCLEOTIDE SEQUENCE</scope>
    <source>
        <strain evidence="14">1370</strain>
    </source>
</reference>
<dbReference type="Gene3D" id="3.40.1440.60">
    <property type="entry name" value="PriA, 3(prime) DNA-binding domain"/>
    <property type="match status" value="1"/>
</dbReference>
<dbReference type="HAMAP" id="MF_00983">
    <property type="entry name" value="PriA"/>
    <property type="match status" value="1"/>
</dbReference>
<feature type="binding site" evidence="12">
    <location>
        <position position="545"/>
    </location>
    <ligand>
        <name>Zn(2+)</name>
        <dbReference type="ChEBI" id="CHEBI:29105"/>
        <label>2</label>
    </ligand>
</feature>
<evidence type="ECO:0000313" key="15">
    <source>
        <dbReference type="Proteomes" id="UP000823960"/>
    </source>
</evidence>
<name>A0A9D1NPX5_9FIRM</name>
<keyword evidence="6 12" id="KW-0347">Helicase</keyword>
<dbReference type="PANTHER" id="PTHR30580">
    <property type="entry name" value="PRIMOSOMAL PROTEIN N"/>
    <property type="match status" value="1"/>
</dbReference>
<dbReference type="SMART" id="SM00487">
    <property type="entry name" value="DEXDc"/>
    <property type="match status" value="1"/>
</dbReference>
<dbReference type="PANTHER" id="PTHR30580:SF0">
    <property type="entry name" value="PRIMOSOMAL PROTEIN N"/>
    <property type="match status" value="1"/>
</dbReference>
<dbReference type="GO" id="GO:0016787">
    <property type="term" value="F:hydrolase activity"/>
    <property type="evidence" value="ECO:0007669"/>
    <property type="project" value="UniProtKB-KW"/>
</dbReference>
<dbReference type="GO" id="GO:0008270">
    <property type="term" value="F:zinc ion binding"/>
    <property type="evidence" value="ECO:0007669"/>
    <property type="project" value="UniProtKB-UniRule"/>
</dbReference>
<dbReference type="Pfam" id="PF00271">
    <property type="entry name" value="Helicase_C"/>
    <property type="match status" value="1"/>
</dbReference>
<dbReference type="PROSITE" id="PS51192">
    <property type="entry name" value="HELICASE_ATP_BIND_1"/>
    <property type="match status" value="1"/>
</dbReference>
<keyword evidence="9 12" id="KW-0238">DNA-binding</keyword>
<dbReference type="GO" id="GO:0006269">
    <property type="term" value="P:DNA replication, synthesis of primer"/>
    <property type="evidence" value="ECO:0007669"/>
    <property type="project" value="UniProtKB-KW"/>
</dbReference>
<dbReference type="Pfam" id="PF18319">
    <property type="entry name" value="Zn_ribbon_PriA"/>
    <property type="match status" value="1"/>
</dbReference>
<organism evidence="14 15">
    <name type="scientific">Candidatus Faeciplasma avium</name>
    <dbReference type="NCBI Taxonomy" id="2840798"/>
    <lineage>
        <taxon>Bacteria</taxon>
        <taxon>Bacillati</taxon>
        <taxon>Bacillota</taxon>
        <taxon>Clostridia</taxon>
        <taxon>Eubacteriales</taxon>
        <taxon>Oscillospiraceae</taxon>
        <taxon>Oscillospiraceae incertae sedis</taxon>
        <taxon>Candidatus Faeciplasma</taxon>
    </lineage>
</organism>
<dbReference type="Pfam" id="PF18074">
    <property type="entry name" value="PriA_C"/>
    <property type="match status" value="1"/>
</dbReference>
<keyword evidence="8 12" id="KW-0067">ATP-binding</keyword>
<keyword evidence="5 12" id="KW-0378">Hydrolase</keyword>
<dbReference type="NCBIfam" id="TIGR00595">
    <property type="entry name" value="priA"/>
    <property type="match status" value="1"/>
</dbReference>
<dbReference type="GO" id="GO:0005524">
    <property type="term" value="F:ATP binding"/>
    <property type="evidence" value="ECO:0007669"/>
    <property type="project" value="UniProtKB-UniRule"/>
</dbReference>
<evidence type="ECO:0000256" key="7">
    <source>
        <dbReference type="ARBA" id="ARBA00022833"/>
    </source>
</evidence>
<feature type="binding site" evidence="12">
    <location>
        <position position="530"/>
    </location>
    <ligand>
        <name>Zn(2+)</name>
        <dbReference type="ChEBI" id="CHEBI:29105"/>
        <label>2</label>
    </ligand>
</feature>
<dbReference type="GO" id="GO:0006302">
    <property type="term" value="P:double-strand break repair"/>
    <property type="evidence" value="ECO:0007669"/>
    <property type="project" value="InterPro"/>
</dbReference>
<keyword evidence="10 12" id="KW-0413">Isomerase</keyword>
<dbReference type="Proteomes" id="UP000823960">
    <property type="component" value="Unassembled WGS sequence"/>
</dbReference>
<dbReference type="SUPFAM" id="SSF52540">
    <property type="entry name" value="P-loop containing nucleoside triphosphate hydrolases"/>
    <property type="match status" value="2"/>
</dbReference>
<evidence type="ECO:0000256" key="9">
    <source>
        <dbReference type="ARBA" id="ARBA00023125"/>
    </source>
</evidence>
<dbReference type="CDD" id="cd17929">
    <property type="entry name" value="DEXHc_priA"/>
    <property type="match status" value="1"/>
</dbReference>
<evidence type="ECO:0000256" key="12">
    <source>
        <dbReference type="HAMAP-Rule" id="MF_00983"/>
    </source>
</evidence>
<dbReference type="GO" id="GO:0006270">
    <property type="term" value="P:DNA replication initiation"/>
    <property type="evidence" value="ECO:0007669"/>
    <property type="project" value="TreeGrafter"/>
</dbReference>
<accession>A0A9D1NPX5</accession>
<gene>
    <name evidence="12 14" type="primary">priA</name>
    <name evidence="14" type="ORF">IAD28_02865</name>
</gene>
<dbReference type="Pfam" id="PF00270">
    <property type="entry name" value="DEAD"/>
    <property type="match status" value="1"/>
</dbReference>
<feature type="binding site" evidence="12">
    <location>
        <position position="548"/>
    </location>
    <ligand>
        <name>Zn(2+)</name>
        <dbReference type="ChEBI" id="CHEBI:29105"/>
        <label>2</label>
    </ligand>
</feature>
<dbReference type="InterPro" id="IPR005259">
    <property type="entry name" value="PriA"/>
</dbReference>
<reference evidence="14" key="1">
    <citation type="submission" date="2020-10" db="EMBL/GenBank/DDBJ databases">
        <authorList>
            <person name="Gilroy R."/>
        </authorList>
    </citation>
    <scope>NUCLEOTIDE SEQUENCE</scope>
    <source>
        <strain evidence="14">1370</strain>
    </source>
</reference>
<proteinExistence type="inferred from homology"/>